<dbReference type="RefSeq" id="WP_211477653.1">
    <property type="nucleotide sequence ID" value="NZ_FNGA01000002.1"/>
</dbReference>
<dbReference type="STRING" id="246191.SAMN05660337_1307"/>
<dbReference type="Proteomes" id="UP000199053">
    <property type="component" value="Unassembled WGS sequence"/>
</dbReference>
<organism evidence="2 3">
    <name type="scientific">Maridesulfovibrio ferrireducens</name>
    <dbReference type="NCBI Taxonomy" id="246191"/>
    <lineage>
        <taxon>Bacteria</taxon>
        <taxon>Pseudomonadati</taxon>
        <taxon>Thermodesulfobacteriota</taxon>
        <taxon>Desulfovibrionia</taxon>
        <taxon>Desulfovibrionales</taxon>
        <taxon>Desulfovibrionaceae</taxon>
        <taxon>Maridesulfovibrio</taxon>
    </lineage>
</organism>
<gene>
    <name evidence="2" type="ORF">SAMN05660337_1307</name>
</gene>
<evidence type="ECO:0000256" key="1">
    <source>
        <dbReference type="SAM" id="Phobius"/>
    </source>
</evidence>
<dbReference type="AlphaFoldDB" id="A0A1G9EY12"/>
<keyword evidence="1" id="KW-0472">Membrane</keyword>
<protein>
    <submittedName>
        <fullName evidence="2">FG-GAP repeat-containing protein</fullName>
    </submittedName>
</protein>
<name>A0A1G9EY12_9BACT</name>
<keyword evidence="1" id="KW-1133">Transmembrane helix</keyword>
<sequence length="241" mass="25584">FGKSVSVSGDIALMGAEGEDEGGSSAGAAYLYNVTSSGKSVFVVDTQPSGTVVSIDCCTKKVRTKAEIQDLYRSVSLDSMLGSQVYEFNATVTSGKVAYFCFNSSSLGERKAGDVNLFKLFTDKASKKFTYSQDKVPSKEGYFWITDEANSGQYMDPNMILTGAQTYTINYSVKDNGDYDANAILGKITDPVVPGTSSSGDGGCVLSPNGNGSMELAGLFIVALLAALLRIPALRKKFSFI</sequence>
<keyword evidence="1" id="KW-0812">Transmembrane</keyword>
<accession>A0A1G9EY12</accession>
<reference evidence="3" key="1">
    <citation type="submission" date="2016-10" db="EMBL/GenBank/DDBJ databases">
        <authorList>
            <person name="Varghese N."/>
            <person name="Submissions S."/>
        </authorList>
    </citation>
    <scope>NUCLEOTIDE SEQUENCE [LARGE SCALE GENOMIC DNA]</scope>
    <source>
        <strain evidence="3">DSM 16995</strain>
    </source>
</reference>
<dbReference type="Pfam" id="PF14312">
    <property type="entry name" value="FG-GAP_2"/>
    <property type="match status" value="1"/>
</dbReference>
<proteinExistence type="predicted"/>
<keyword evidence="3" id="KW-1185">Reference proteome</keyword>
<dbReference type="InterPro" id="IPR013517">
    <property type="entry name" value="FG-GAP"/>
</dbReference>
<dbReference type="EMBL" id="FNGA01000002">
    <property type="protein sequence ID" value="SDK80908.1"/>
    <property type="molecule type" value="Genomic_DNA"/>
</dbReference>
<feature type="non-terminal residue" evidence="2">
    <location>
        <position position="1"/>
    </location>
</feature>
<evidence type="ECO:0000313" key="3">
    <source>
        <dbReference type="Proteomes" id="UP000199053"/>
    </source>
</evidence>
<feature type="transmembrane region" description="Helical" evidence="1">
    <location>
        <begin position="216"/>
        <end position="233"/>
    </location>
</feature>
<evidence type="ECO:0000313" key="2">
    <source>
        <dbReference type="EMBL" id="SDK80908.1"/>
    </source>
</evidence>